<dbReference type="EC" id="2.7.1.25" evidence="1"/>
<dbReference type="Proteomes" id="UP001151002">
    <property type="component" value="Unassembled WGS sequence"/>
</dbReference>
<protein>
    <submittedName>
        <fullName evidence="1">Adenylyl-sulfate kinase</fullName>
        <ecNumber evidence="1">2.7.1.25</ecNumber>
    </submittedName>
</protein>
<reference evidence="1" key="1">
    <citation type="submission" date="2022-11" db="EMBL/GenBank/DDBJ databases">
        <authorList>
            <person name="Somphong A."/>
            <person name="Phongsopitanun W."/>
        </authorList>
    </citation>
    <scope>NUCLEOTIDE SEQUENCE</scope>
    <source>
        <strain evidence="1">Pm04-4</strain>
    </source>
</reference>
<dbReference type="Pfam" id="PF13671">
    <property type="entry name" value="AAA_33"/>
    <property type="match status" value="1"/>
</dbReference>
<dbReference type="InterPro" id="IPR027417">
    <property type="entry name" value="P-loop_NTPase"/>
</dbReference>
<evidence type="ECO:0000313" key="1">
    <source>
        <dbReference type="EMBL" id="MCY1141550.1"/>
    </source>
</evidence>
<keyword evidence="1" id="KW-0418">Kinase</keyword>
<comment type="caution">
    <text evidence="1">The sequence shown here is derived from an EMBL/GenBank/DDBJ whole genome shotgun (WGS) entry which is preliminary data.</text>
</comment>
<name>A0ABT4B6S3_9ACTN</name>
<dbReference type="EMBL" id="JAPNTZ010000009">
    <property type="protein sequence ID" value="MCY1141550.1"/>
    <property type="molecule type" value="Genomic_DNA"/>
</dbReference>
<organism evidence="1 2">
    <name type="scientific">Paractinoplanes pyxinae</name>
    <dbReference type="NCBI Taxonomy" id="2997416"/>
    <lineage>
        <taxon>Bacteria</taxon>
        <taxon>Bacillati</taxon>
        <taxon>Actinomycetota</taxon>
        <taxon>Actinomycetes</taxon>
        <taxon>Micromonosporales</taxon>
        <taxon>Micromonosporaceae</taxon>
        <taxon>Paractinoplanes</taxon>
    </lineage>
</organism>
<gene>
    <name evidence="1" type="ORF">OWR29_26430</name>
</gene>
<dbReference type="RefSeq" id="WP_267565943.1">
    <property type="nucleotide sequence ID" value="NZ_JAPNTZ010000009.1"/>
</dbReference>
<accession>A0ABT4B6S3</accession>
<dbReference type="SUPFAM" id="SSF52540">
    <property type="entry name" value="P-loop containing nucleoside triphosphate hydrolases"/>
    <property type="match status" value="1"/>
</dbReference>
<dbReference type="CDD" id="cd02019">
    <property type="entry name" value="NK"/>
    <property type="match status" value="1"/>
</dbReference>
<sequence>MVDSFPRQINFERSVDRALSAADPDVDEAEEGQARYSCSARELAVVPVVRQIWTMPLLVVLTGPIAAGKNTVADALAKRLTDRGKTVVVADVDDVAAMVSTPGAAQAGLRFAAHEAHGALVGQWMRSGVDYVVVVGPIYTEEEQAALTCALPDDAVALWAVIDATVAVTFARAQADPSRGLSREPDFHHAAHRRFRDLLPAIPADHAFNSEEMAAEQIATAIEATIGAL</sequence>
<keyword evidence="1" id="KW-0808">Transferase</keyword>
<evidence type="ECO:0000313" key="2">
    <source>
        <dbReference type="Proteomes" id="UP001151002"/>
    </source>
</evidence>
<dbReference type="GO" id="GO:0004020">
    <property type="term" value="F:adenylylsulfate kinase activity"/>
    <property type="evidence" value="ECO:0007669"/>
    <property type="project" value="UniProtKB-EC"/>
</dbReference>
<dbReference type="Gene3D" id="3.40.50.300">
    <property type="entry name" value="P-loop containing nucleotide triphosphate hydrolases"/>
    <property type="match status" value="1"/>
</dbReference>
<proteinExistence type="predicted"/>
<keyword evidence="2" id="KW-1185">Reference proteome</keyword>